<accession>A0A1I4IAU7</accession>
<dbReference type="SUPFAM" id="SSF46785">
    <property type="entry name" value="Winged helix' DNA-binding domain"/>
    <property type="match status" value="1"/>
</dbReference>
<reference evidence="7" key="1">
    <citation type="submission" date="2016-10" db="EMBL/GenBank/DDBJ databases">
        <authorList>
            <person name="Varghese N."/>
            <person name="Submissions S."/>
        </authorList>
    </citation>
    <scope>NUCLEOTIDE SEQUENCE [LARGE SCALE GENOMIC DNA]</scope>
    <source>
        <strain evidence="7">DSM 13327</strain>
    </source>
</reference>
<keyword evidence="7" id="KW-1185">Reference proteome</keyword>
<dbReference type="InterPro" id="IPR000595">
    <property type="entry name" value="cNMP-bd_dom"/>
</dbReference>
<dbReference type="InterPro" id="IPR012318">
    <property type="entry name" value="HTH_CRP"/>
</dbReference>
<dbReference type="InterPro" id="IPR014710">
    <property type="entry name" value="RmlC-like_jellyroll"/>
</dbReference>
<dbReference type="PANTHER" id="PTHR24567:SF58">
    <property type="entry name" value="CYCLIC AMP-BINDING REGULATORY PROTEIN"/>
    <property type="match status" value="1"/>
</dbReference>
<dbReference type="RefSeq" id="WP_090933684.1">
    <property type="nucleotide sequence ID" value="NZ_FOTS01000007.1"/>
</dbReference>
<dbReference type="InterPro" id="IPR050397">
    <property type="entry name" value="Env_Response_Regulators"/>
</dbReference>
<dbReference type="OrthoDB" id="3176638at2"/>
<dbReference type="GO" id="GO:0005829">
    <property type="term" value="C:cytosol"/>
    <property type="evidence" value="ECO:0007669"/>
    <property type="project" value="TreeGrafter"/>
</dbReference>
<evidence type="ECO:0000256" key="1">
    <source>
        <dbReference type="ARBA" id="ARBA00023015"/>
    </source>
</evidence>
<dbReference type="SMART" id="SM00100">
    <property type="entry name" value="cNMP"/>
    <property type="match status" value="1"/>
</dbReference>
<organism evidence="6 7">
    <name type="scientific">Pelosinus propionicus DSM 13327</name>
    <dbReference type="NCBI Taxonomy" id="1123291"/>
    <lineage>
        <taxon>Bacteria</taxon>
        <taxon>Bacillati</taxon>
        <taxon>Bacillota</taxon>
        <taxon>Negativicutes</taxon>
        <taxon>Selenomonadales</taxon>
        <taxon>Sporomusaceae</taxon>
        <taxon>Pelosinus</taxon>
    </lineage>
</organism>
<keyword evidence="1" id="KW-0805">Transcription regulation</keyword>
<keyword evidence="2" id="KW-0238">DNA-binding</keyword>
<evidence type="ECO:0000259" key="5">
    <source>
        <dbReference type="PROSITE" id="PS51063"/>
    </source>
</evidence>
<dbReference type="PROSITE" id="PS50042">
    <property type="entry name" value="CNMP_BINDING_3"/>
    <property type="match status" value="1"/>
</dbReference>
<keyword evidence="6" id="KW-0418">Kinase</keyword>
<evidence type="ECO:0000313" key="6">
    <source>
        <dbReference type="EMBL" id="SFL51502.1"/>
    </source>
</evidence>
<protein>
    <submittedName>
        <fullName evidence="6">cAMP-binding domain of CRP or a regulatory subunit of cAMP-dependent protein kinases</fullName>
    </submittedName>
</protein>
<dbReference type="PANTHER" id="PTHR24567">
    <property type="entry name" value="CRP FAMILY TRANSCRIPTIONAL REGULATORY PROTEIN"/>
    <property type="match status" value="1"/>
</dbReference>
<keyword evidence="3" id="KW-0804">Transcription</keyword>
<dbReference type="GO" id="GO:0003700">
    <property type="term" value="F:DNA-binding transcription factor activity"/>
    <property type="evidence" value="ECO:0007669"/>
    <property type="project" value="TreeGrafter"/>
</dbReference>
<dbReference type="Gene3D" id="2.60.120.10">
    <property type="entry name" value="Jelly Rolls"/>
    <property type="match status" value="1"/>
</dbReference>
<dbReference type="GO" id="GO:0003677">
    <property type="term" value="F:DNA binding"/>
    <property type="evidence" value="ECO:0007669"/>
    <property type="project" value="UniProtKB-KW"/>
</dbReference>
<dbReference type="SMART" id="SM00419">
    <property type="entry name" value="HTH_CRP"/>
    <property type="match status" value="1"/>
</dbReference>
<dbReference type="Pfam" id="PF00027">
    <property type="entry name" value="cNMP_binding"/>
    <property type="match status" value="1"/>
</dbReference>
<evidence type="ECO:0000256" key="2">
    <source>
        <dbReference type="ARBA" id="ARBA00023125"/>
    </source>
</evidence>
<evidence type="ECO:0000259" key="4">
    <source>
        <dbReference type="PROSITE" id="PS50042"/>
    </source>
</evidence>
<sequence length="230" mass="25856">MDANIVKILVSSPIFHDISPSQLDIMLECLKPKINTFSKNSYIAVQGEPYTGLGILLSGEASIIKESASGSRVIMTVIRPGDLFGEMIAFSPRKHWPASVFAQSTCSVMFLPPEKIIGECTHVCGGYKQLIKNMLVLLSTKALMLNQRVEYLAIKGMREKISIYLLEQYKINQKHTFILPLKRNELADFLSVSRTALSRELGRMRDEGIIEFYRTSVKINNLAMLRRGAE</sequence>
<keyword evidence="6" id="KW-0808">Transferase</keyword>
<name>A0A1I4IAU7_9FIRM</name>
<dbReference type="STRING" id="1123291.SAMN04490355_1007102"/>
<dbReference type="PROSITE" id="PS51063">
    <property type="entry name" value="HTH_CRP_2"/>
    <property type="match status" value="1"/>
</dbReference>
<feature type="domain" description="HTH crp-type" evidence="5">
    <location>
        <begin position="155"/>
        <end position="223"/>
    </location>
</feature>
<dbReference type="Pfam" id="PF13545">
    <property type="entry name" value="HTH_Crp_2"/>
    <property type="match status" value="1"/>
</dbReference>
<dbReference type="Proteomes" id="UP000199520">
    <property type="component" value="Unassembled WGS sequence"/>
</dbReference>
<dbReference type="GO" id="GO:0016301">
    <property type="term" value="F:kinase activity"/>
    <property type="evidence" value="ECO:0007669"/>
    <property type="project" value="UniProtKB-KW"/>
</dbReference>
<dbReference type="CDD" id="cd00038">
    <property type="entry name" value="CAP_ED"/>
    <property type="match status" value="1"/>
</dbReference>
<dbReference type="EMBL" id="FOTS01000007">
    <property type="protein sequence ID" value="SFL51502.1"/>
    <property type="molecule type" value="Genomic_DNA"/>
</dbReference>
<feature type="domain" description="Cyclic nucleotide-binding" evidence="4">
    <location>
        <begin position="14"/>
        <end position="111"/>
    </location>
</feature>
<evidence type="ECO:0000256" key="3">
    <source>
        <dbReference type="ARBA" id="ARBA00023163"/>
    </source>
</evidence>
<dbReference type="InterPro" id="IPR036390">
    <property type="entry name" value="WH_DNA-bd_sf"/>
</dbReference>
<dbReference type="InterPro" id="IPR018490">
    <property type="entry name" value="cNMP-bd_dom_sf"/>
</dbReference>
<evidence type="ECO:0000313" key="7">
    <source>
        <dbReference type="Proteomes" id="UP000199520"/>
    </source>
</evidence>
<dbReference type="AlphaFoldDB" id="A0A1I4IAU7"/>
<dbReference type="SUPFAM" id="SSF51206">
    <property type="entry name" value="cAMP-binding domain-like"/>
    <property type="match status" value="1"/>
</dbReference>
<proteinExistence type="predicted"/>
<gene>
    <name evidence="6" type="ORF">SAMN04490355_1007102</name>
</gene>